<accession>A0A5D0CZY3</accession>
<dbReference type="GO" id="GO:0005886">
    <property type="term" value="C:plasma membrane"/>
    <property type="evidence" value="ECO:0007669"/>
    <property type="project" value="UniProtKB-SubCell"/>
</dbReference>
<keyword evidence="4 6" id="KW-1133">Transmembrane helix</keyword>
<dbReference type="InterPro" id="IPR003740">
    <property type="entry name" value="YitT"/>
</dbReference>
<evidence type="ECO:0000313" key="7">
    <source>
        <dbReference type="EMBL" id="TYA15506.1"/>
    </source>
</evidence>
<dbReference type="Pfam" id="PF02588">
    <property type="entry name" value="YitT_membrane"/>
    <property type="match status" value="1"/>
</dbReference>
<feature type="transmembrane region" description="Helical" evidence="6">
    <location>
        <begin position="124"/>
        <end position="146"/>
    </location>
</feature>
<dbReference type="RefSeq" id="WP_148451111.1">
    <property type="nucleotide sequence ID" value="NZ_BORZ01000007.1"/>
</dbReference>
<evidence type="ECO:0000256" key="4">
    <source>
        <dbReference type="ARBA" id="ARBA00022989"/>
    </source>
</evidence>
<dbReference type="PANTHER" id="PTHR33545">
    <property type="entry name" value="UPF0750 MEMBRANE PROTEIN YITT-RELATED"/>
    <property type="match status" value="1"/>
</dbReference>
<evidence type="ECO:0000256" key="6">
    <source>
        <dbReference type="SAM" id="Phobius"/>
    </source>
</evidence>
<feature type="transmembrane region" description="Helical" evidence="6">
    <location>
        <begin position="93"/>
        <end position="112"/>
    </location>
</feature>
<dbReference type="Proteomes" id="UP000325218">
    <property type="component" value="Unassembled WGS sequence"/>
</dbReference>
<keyword evidence="2" id="KW-1003">Cell membrane</keyword>
<gene>
    <name evidence="7" type="ORF">FRY98_07780</name>
</gene>
<feature type="transmembrane region" description="Helical" evidence="6">
    <location>
        <begin position="24"/>
        <end position="46"/>
    </location>
</feature>
<dbReference type="PANTHER" id="PTHR33545:SF3">
    <property type="entry name" value="UPF0750 MEMBRANE PROTEIN YQFU"/>
    <property type="match status" value="1"/>
</dbReference>
<evidence type="ECO:0000256" key="1">
    <source>
        <dbReference type="ARBA" id="ARBA00004651"/>
    </source>
</evidence>
<proteinExistence type="predicted"/>
<comment type="subcellular location">
    <subcellularLocation>
        <location evidence="1">Cell membrane</location>
        <topology evidence="1">Multi-pass membrane protein</topology>
    </subcellularLocation>
</comment>
<dbReference type="EMBL" id="VSDO01000001">
    <property type="protein sequence ID" value="TYA15506.1"/>
    <property type="molecule type" value="Genomic_DNA"/>
</dbReference>
<dbReference type="InterPro" id="IPR051461">
    <property type="entry name" value="UPF0750_membrane"/>
</dbReference>
<dbReference type="OrthoDB" id="9779786at2"/>
<evidence type="ECO:0000256" key="5">
    <source>
        <dbReference type="ARBA" id="ARBA00023136"/>
    </source>
</evidence>
<keyword evidence="8" id="KW-1185">Reference proteome</keyword>
<protein>
    <submittedName>
        <fullName evidence="7">YitT family protein</fullName>
    </submittedName>
</protein>
<evidence type="ECO:0000256" key="2">
    <source>
        <dbReference type="ARBA" id="ARBA00022475"/>
    </source>
</evidence>
<evidence type="ECO:0000313" key="8">
    <source>
        <dbReference type="Proteomes" id="UP000325218"/>
    </source>
</evidence>
<evidence type="ECO:0000256" key="3">
    <source>
        <dbReference type="ARBA" id="ARBA00022692"/>
    </source>
</evidence>
<organism evidence="7 8">
    <name type="scientific">Paenibacillus faecis</name>
    <dbReference type="NCBI Taxonomy" id="862114"/>
    <lineage>
        <taxon>Bacteria</taxon>
        <taxon>Bacillati</taxon>
        <taxon>Bacillota</taxon>
        <taxon>Bacilli</taxon>
        <taxon>Bacillales</taxon>
        <taxon>Paenibacillaceae</taxon>
        <taxon>Paenibacillus</taxon>
    </lineage>
</organism>
<feature type="transmembrane region" description="Helical" evidence="6">
    <location>
        <begin position="58"/>
        <end position="81"/>
    </location>
</feature>
<comment type="caution">
    <text evidence="7">The sequence shown here is derived from an EMBL/GenBank/DDBJ whole genome shotgun (WGS) entry which is preliminary data.</text>
</comment>
<reference evidence="7 8" key="1">
    <citation type="submission" date="2019-08" db="EMBL/GenBank/DDBJ databases">
        <title>Genome sequencing of Paenibacillus faecis DSM 23593(T).</title>
        <authorList>
            <person name="Kook J.-K."/>
            <person name="Park S.-N."/>
            <person name="Lim Y.K."/>
        </authorList>
    </citation>
    <scope>NUCLEOTIDE SEQUENCE [LARGE SCALE GENOMIC DNA]</scope>
    <source>
        <strain evidence="7 8">DSM 23593</strain>
    </source>
</reference>
<keyword evidence="3 6" id="KW-0812">Transmembrane</keyword>
<dbReference type="AlphaFoldDB" id="A0A5D0CZY3"/>
<sequence length="283" mass="30842">MKAKLATDSAVKLRRFRKIRNLPFTRFFGVMTGAILAAAGLELFLMPHGIVVGGMTGLSVLFALTAEMKLGLFLFLLNLPLILLERKNIDAPFGLFTVCGLLVFSLGTLVLHPSPALTGDPLPAALLGGLCLGSGLGLALRFGGALDTAGQTVEGLPRKQRQLFPSEGMRLLLNCTILLAAGFHFGFEQAVYSVTAYILAHESMKILLRGIRLQVRVRIQTDRPAEIQERLMFYLNREAVTVQGQSEEKTPGQLECLCHYLELPRLKALVKDGDPDGEVTVEP</sequence>
<keyword evidence="5 6" id="KW-0472">Membrane</keyword>
<name>A0A5D0CZY3_9BACL</name>